<sequence length="125" mass="14132">MIKLKIFAVLALIVAIGGSAWYMTNKIESQGIVIGELTQTLETTTTRLNALETSISDFKLQSGEYSKIEQESNRELSKRINTLEVNARRGQVAIDKKPKLVEKLIQKDYTEFSKRMDCITMGECK</sequence>
<reference evidence="1 2" key="1">
    <citation type="journal article" date="2017" name="Sci. Rep.">
        <title>Characterization and diversity of phages infecting Aeromonas salmonicida subsp. salmonicida.</title>
        <authorList>
            <person name="Vincent A.T."/>
            <person name="Paquet V.E."/>
            <person name="Bernatchez A."/>
            <person name="Tremblay D.M."/>
            <person name="Moineau S."/>
            <person name="Charette S.J."/>
        </authorList>
    </citation>
    <scope>NUCLEOTIDE SEQUENCE [LARGE SCALE GENOMIC DNA]</scope>
</reference>
<evidence type="ECO:0000313" key="2">
    <source>
        <dbReference type="Proteomes" id="UP000225215"/>
    </source>
</evidence>
<accession>A0A219YCW3</accession>
<protein>
    <recommendedName>
        <fullName evidence="3">I-spanin</fullName>
    </recommendedName>
</protein>
<organism evidence="1 2">
    <name type="scientific">Aeromonas phage 65.2</name>
    <dbReference type="NCBI Taxonomy" id="1932896"/>
    <lineage>
        <taxon>Viruses</taxon>
        <taxon>Duplodnaviria</taxon>
        <taxon>Heunggongvirae</taxon>
        <taxon>Uroviricota</taxon>
        <taxon>Caudoviricetes</taxon>
        <taxon>Pantevenvirales</taxon>
        <taxon>Straboviridae</taxon>
        <taxon>Emmerichvirinae</taxon>
        <taxon>Ishigurovirus</taxon>
        <taxon>Ishigurovirus osborne</taxon>
    </lineage>
</organism>
<dbReference type="EMBL" id="KY290955">
    <property type="protein sequence ID" value="APU01543.1"/>
    <property type="molecule type" value="Genomic_DNA"/>
</dbReference>
<evidence type="ECO:0000313" key="1">
    <source>
        <dbReference type="EMBL" id="APU01543.1"/>
    </source>
</evidence>
<proteinExistence type="predicted"/>
<dbReference type="Proteomes" id="UP000225215">
    <property type="component" value="Segment"/>
</dbReference>
<evidence type="ECO:0008006" key="3">
    <source>
        <dbReference type="Google" id="ProtNLM"/>
    </source>
</evidence>
<name>A0A219YCW3_9CAUD</name>